<evidence type="ECO:0000313" key="2">
    <source>
        <dbReference type="WBParaSite" id="ES5_v2.g11498.t1"/>
    </source>
</evidence>
<accession>A0AC34F3M5</accession>
<protein>
    <submittedName>
        <fullName evidence="2">Secreted protein</fullName>
    </submittedName>
</protein>
<name>A0AC34F3M5_9BILA</name>
<organism evidence="1 2">
    <name type="scientific">Panagrolaimus sp. ES5</name>
    <dbReference type="NCBI Taxonomy" id="591445"/>
    <lineage>
        <taxon>Eukaryota</taxon>
        <taxon>Metazoa</taxon>
        <taxon>Ecdysozoa</taxon>
        <taxon>Nematoda</taxon>
        <taxon>Chromadorea</taxon>
        <taxon>Rhabditida</taxon>
        <taxon>Tylenchina</taxon>
        <taxon>Panagrolaimomorpha</taxon>
        <taxon>Panagrolaimoidea</taxon>
        <taxon>Panagrolaimidae</taxon>
        <taxon>Panagrolaimus</taxon>
    </lineage>
</organism>
<sequence length="267" mass="29378">MLSFIKFVLLLQLCGIAYAAKGNCSINAIGEAQQAFNQKLGISSSITWQTPVSLGIAIQNVYINGVMNSDPSTSNGLVAVCNAYNQFLGVLVKNNVDYNSCLDPRFIINNDASPIIGYAYAGVMRMVEYSCGAGLFPAISSWDCIQHTYANRNTSLLGCLNALHLDSETNITAACSYTKTAISCWQQQFLQTCGNNNDVSYYACQTIRAYTSAAYGECNDRCLVFGRVSYAIDEEIEKLQEMDKNIQNMPSPKQALLEEIKAKYMRT</sequence>
<dbReference type="Proteomes" id="UP000887579">
    <property type="component" value="Unplaced"/>
</dbReference>
<proteinExistence type="predicted"/>
<reference evidence="2" key="1">
    <citation type="submission" date="2022-11" db="UniProtKB">
        <authorList>
            <consortium name="WormBaseParasite"/>
        </authorList>
    </citation>
    <scope>IDENTIFICATION</scope>
</reference>
<evidence type="ECO:0000313" key="1">
    <source>
        <dbReference type="Proteomes" id="UP000887579"/>
    </source>
</evidence>
<dbReference type="WBParaSite" id="ES5_v2.g11498.t1">
    <property type="protein sequence ID" value="ES5_v2.g11498.t1"/>
    <property type="gene ID" value="ES5_v2.g11498"/>
</dbReference>